<keyword evidence="3" id="KW-1185">Reference proteome</keyword>
<feature type="region of interest" description="Disordered" evidence="1">
    <location>
        <begin position="109"/>
        <end position="130"/>
    </location>
</feature>
<reference evidence="3" key="1">
    <citation type="submission" date="2017-03" db="EMBL/GenBank/DDBJ databases">
        <authorList>
            <person name="Sharma R."/>
            <person name="Thines M."/>
        </authorList>
    </citation>
    <scope>NUCLEOTIDE SEQUENCE [LARGE SCALE GENOMIC DNA]</scope>
</reference>
<sequence>MVVLLDLDEDVSDPYVHSMHGTGFPPPRLHVNKLMTAKRLASEAPVTVKERPNPNLNGFSAALGCYPIVSQIVHSLDLNTLYALSRTCRQFRANLLQFRKHLVTQSLRCENEQPPSTKEPGSPELELDGTGHLVSDGGGALGRLTRSKFGACARDMVSDCRRCGMVVCRNCITKAPSSSSLPNRHRRLCSTCISAPLSSHTVHFSSSSSNAAPSAPVFTAAAFTRSPCSCPEVIWLCKACGHALRNEDTTYKRVWTWRTRYSVCLGGLGTGIGEGNEGVECGRREHCLAARDIEVEIDCGAGDLARSLSSSPATPPRDRPSSRDFTGSEEETGTDLSWAGEKAGYLRQEIEGIGGVVKKKVKKRVRVGKTVREYEDEREKAEYLEREVKGYNRSWCGWCLRVIPGNFNEEGLDEVLRSME</sequence>
<proteinExistence type="predicted"/>
<evidence type="ECO:0000313" key="3">
    <source>
        <dbReference type="Proteomes" id="UP000192927"/>
    </source>
</evidence>
<dbReference type="SUPFAM" id="SSF57903">
    <property type="entry name" value="FYVE/PHD zinc finger"/>
    <property type="match status" value="1"/>
</dbReference>
<protein>
    <submittedName>
        <fullName evidence="2">Zinc finger, RING/FYVE/PHD-type</fullName>
    </submittedName>
</protein>
<dbReference type="AlphaFoldDB" id="A0A1W5DEA6"/>
<name>A0A1W5DEA6_9LECA</name>
<dbReference type="Proteomes" id="UP000192927">
    <property type="component" value="Unassembled WGS sequence"/>
</dbReference>
<organism evidence="2 3">
    <name type="scientific">Lasallia pustulata</name>
    <dbReference type="NCBI Taxonomy" id="136370"/>
    <lineage>
        <taxon>Eukaryota</taxon>
        <taxon>Fungi</taxon>
        <taxon>Dikarya</taxon>
        <taxon>Ascomycota</taxon>
        <taxon>Pezizomycotina</taxon>
        <taxon>Lecanoromycetes</taxon>
        <taxon>OSLEUM clade</taxon>
        <taxon>Umbilicariomycetidae</taxon>
        <taxon>Umbilicariales</taxon>
        <taxon>Umbilicariaceae</taxon>
        <taxon>Lasallia</taxon>
    </lineage>
</organism>
<accession>A0A1W5DEA6</accession>
<evidence type="ECO:0000313" key="2">
    <source>
        <dbReference type="EMBL" id="SLM41252.1"/>
    </source>
</evidence>
<evidence type="ECO:0000256" key="1">
    <source>
        <dbReference type="SAM" id="MobiDB-lite"/>
    </source>
</evidence>
<dbReference type="EMBL" id="FWEW01003806">
    <property type="protein sequence ID" value="SLM41252.1"/>
    <property type="molecule type" value="Genomic_DNA"/>
</dbReference>
<dbReference type="InterPro" id="IPR011011">
    <property type="entry name" value="Znf_FYVE_PHD"/>
</dbReference>
<feature type="region of interest" description="Disordered" evidence="1">
    <location>
        <begin position="306"/>
        <end position="333"/>
    </location>
</feature>